<name>A0A9P5HI47_9HYPO</name>
<dbReference type="Proteomes" id="UP000722485">
    <property type="component" value="Unassembled WGS sequence"/>
</dbReference>
<dbReference type="AlphaFoldDB" id="A0A9P5HI47"/>
<dbReference type="EMBL" id="JAANBB010000002">
    <property type="protein sequence ID" value="KAF7557977.1"/>
    <property type="molecule type" value="Genomic_DNA"/>
</dbReference>
<dbReference type="OrthoDB" id="9909019at2759"/>
<accession>A0A9P5HI47</accession>
<organism evidence="1 2">
    <name type="scientific">Cylindrodendrum hubeiense</name>
    <dbReference type="NCBI Taxonomy" id="595255"/>
    <lineage>
        <taxon>Eukaryota</taxon>
        <taxon>Fungi</taxon>
        <taxon>Dikarya</taxon>
        <taxon>Ascomycota</taxon>
        <taxon>Pezizomycotina</taxon>
        <taxon>Sordariomycetes</taxon>
        <taxon>Hypocreomycetidae</taxon>
        <taxon>Hypocreales</taxon>
        <taxon>Nectriaceae</taxon>
        <taxon>Cylindrodendrum</taxon>
    </lineage>
</organism>
<comment type="caution">
    <text evidence="1">The sequence shown here is derived from an EMBL/GenBank/DDBJ whole genome shotgun (WGS) entry which is preliminary data.</text>
</comment>
<sequence>MSQPNFFMRVRRLGLASLTALFGGGGILVFVGLNASLGPNPEDIETASETPFTHESDRMFRVLAYHIGYQFGLVEINVWSNIVIDPRLLKLSPLPPLEVDNTFLGPWAIDEGWNNQDKYFVAQLDLPQGPGDPPSQAVMVGTLDCQAISESLSLDLGVLSSREIVMVANLTNDEGPFEMTRDHDGWMRARTSNRYWFAEDDGQYRAVVDYRIVQPGNVQIQWARDGSWLSDDDKSEGASKSAPVVRRVTYNISYAVAMVAREVNYIDHGDCASAFDAEILSVDSNPLTTDSKHGSLPHIWTWVDTMMGLEESDVNDGVTFLLQAVMAGWASPVLDDARGLKIGLIKEDTKPFGPEKAASWEGLPKLGREGHPFYSGLRSAVYRGCNLDAACIFLVFGSLAIIIGLVRIRCGPCDVTGEPDQGGYVAVDGDEEIKEKQNIPVAECE</sequence>
<gene>
    <name evidence="1" type="ORF">G7Z17_g261</name>
</gene>
<protein>
    <submittedName>
        <fullName evidence="1">Uncharacterized protein</fullName>
    </submittedName>
</protein>
<keyword evidence="2" id="KW-1185">Reference proteome</keyword>
<evidence type="ECO:0000313" key="1">
    <source>
        <dbReference type="EMBL" id="KAF7557977.1"/>
    </source>
</evidence>
<evidence type="ECO:0000313" key="2">
    <source>
        <dbReference type="Proteomes" id="UP000722485"/>
    </source>
</evidence>
<proteinExistence type="predicted"/>
<reference evidence="1" key="1">
    <citation type="submission" date="2020-03" db="EMBL/GenBank/DDBJ databases">
        <title>Draft Genome Sequence of Cylindrodendrum hubeiense.</title>
        <authorList>
            <person name="Buettner E."/>
            <person name="Kellner H."/>
        </authorList>
    </citation>
    <scope>NUCLEOTIDE SEQUENCE</scope>
    <source>
        <strain evidence="1">IHI 201604</strain>
    </source>
</reference>